<evidence type="ECO:0000259" key="4">
    <source>
        <dbReference type="PROSITE" id="PS50043"/>
    </source>
</evidence>
<dbReference type="InterPro" id="IPR001789">
    <property type="entry name" value="Sig_transdc_resp-reg_receiver"/>
</dbReference>
<dbReference type="InterPro" id="IPR011006">
    <property type="entry name" value="CheY-like_superfamily"/>
</dbReference>
<keyword evidence="1 3" id="KW-0597">Phosphoprotein</keyword>
<feature type="domain" description="HTH luxR-type" evidence="4">
    <location>
        <begin position="143"/>
        <end position="208"/>
    </location>
</feature>
<dbReference type="CDD" id="cd06170">
    <property type="entry name" value="LuxR_C_like"/>
    <property type="match status" value="1"/>
</dbReference>
<evidence type="ECO:0000256" key="1">
    <source>
        <dbReference type="ARBA" id="ARBA00022553"/>
    </source>
</evidence>
<keyword evidence="2 6" id="KW-0238">DNA-binding</keyword>
<dbReference type="SMART" id="SM00448">
    <property type="entry name" value="REC"/>
    <property type="match status" value="1"/>
</dbReference>
<dbReference type="SUPFAM" id="SSF52172">
    <property type="entry name" value="CheY-like"/>
    <property type="match status" value="1"/>
</dbReference>
<dbReference type="PROSITE" id="PS00622">
    <property type="entry name" value="HTH_LUXR_1"/>
    <property type="match status" value="1"/>
</dbReference>
<dbReference type="PANTHER" id="PTHR43214">
    <property type="entry name" value="TWO-COMPONENT RESPONSE REGULATOR"/>
    <property type="match status" value="1"/>
</dbReference>
<evidence type="ECO:0000313" key="6">
    <source>
        <dbReference type="EMBL" id="GGI28521.1"/>
    </source>
</evidence>
<dbReference type="InterPro" id="IPR016032">
    <property type="entry name" value="Sig_transdc_resp-reg_C-effctor"/>
</dbReference>
<reference evidence="7" key="1">
    <citation type="journal article" date="2019" name="Int. J. Syst. Evol. Microbiol.">
        <title>The Global Catalogue of Microorganisms (GCM) 10K type strain sequencing project: providing services to taxonomists for standard genome sequencing and annotation.</title>
        <authorList>
            <consortium name="The Broad Institute Genomics Platform"/>
            <consortium name="The Broad Institute Genome Sequencing Center for Infectious Disease"/>
            <person name="Wu L."/>
            <person name="Ma J."/>
        </authorList>
    </citation>
    <scope>NUCLEOTIDE SEQUENCE [LARGE SCALE GENOMIC DNA]</scope>
    <source>
        <strain evidence="7">CCM 8939</strain>
    </source>
</reference>
<feature type="domain" description="Response regulatory" evidence="5">
    <location>
        <begin position="6"/>
        <end position="122"/>
    </location>
</feature>
<name>A0ABQ2BKU0_9SPHI</name>
<dbReference type="InterPro" id="IPR000792">
    <property type="entry name" value="Tscrpt_reg_LuxR_C"/>
</dbReference>
<dbReference type="Proteomes" id="UP000645390">
    <property type="component" value="Unassembled WGS sequence"/>
</dbReference>
<dbReference type="CDD" id="cd17535">
    <property type="entry name" value="REC_NarL-like"/>
    <property type="match status" value="1"/>
</dbReference>
<keyword evidence="7" id="KW-1185">Reference proteome</keyword>
<dbReference type="SUPFAM" id="SSF46894">
    <property type="entry name" value="C-terminal effector domain of the bipartite response regulators"/>
    <property type="match status" value="1"/>
</dbReference>
<dbReference type="InterPro" id="IPR058245">
    <property type="entry name" value="NreC/VraR/RcsB-like_REC"/>
</dbReference>
<protein>
    <submittedName>
        <fullName evidence="6">DNA-binding response regulator</fullName>
    </submittedName>
</protein>
<feature type="modified residue" description="4-aspartylphosphate" evidence="3">
    <location>
        <position position="57"/>
    </location>
</feature>
<dbReference type="GO" id="GO:0003677">
    <property type="term" value="F:DNA binding"/>
    <property type="evidence" value="ECO:0007669"/>
    <property type="project" value="UniProtKB-KW"/>
</dbReference>
<sequence>MLYKTRLAIVDDHPVVIEGLQKLLLNVDEIDLAGTFTSGSDFIQFLKNSSIELVILDISLPDINGTDLCKQIKTIAPETIVLAFSNHTERSVVMKMLQNGASGYLLKNVSAVELLNCINESLKGQIVFSEAVKEIITKPGLQNFSEIPKLTKREKEILCLISEGRITIDIAKMLFLSKLTVETHRKNLLQKFKAKNVAELIKIASKEGFL</sequence>
<evidence type="ECO:0000256" key="2">
    <source>
        <dbReference type="ARBA" id="ARBA00023125"/>
    </source>
</evidence>
<dbReference type="PRINTS" id="PR00038">
    <property type="entry name" value="HTHLUXR"/>
</dbReference>
<dbReference type="PROSITE" id="PS50043">
    <property type="entry name" value="HTH_LUXR_2"/>
    <property type="match status" value="1"/>
</dbReference>
<organism evidence="6 7">
    <name type="scientific">Pedobacter mendelii</name>
    <dbReference type="NCBI Taxonomy" id="1908240"/>
    <lineage>
        <taxon>Bacteria</taxon>
        <taxon>Pseudomonadati</taxon>
        <taxon>Bacteroidota</taxon>
        <taxon>Sphingobacteriia</taxon>
        <taxon>Sphingobacteriales</taxon>
        <taxon>Sphingobacteriaceae</taxon>
        <taxon>Pedobacter</taxon>
    </lineage>
</organism>
<dbReference type="Pfam" id="PF00196">
    <property type="entry name" value="GerE"/>
    <property type="match status" value="1"/>
</dbReference>
<accession>A0ABQ2BKU0</accession>
<dbReference type="RefSeq" id="WP_188416566.1">
    <property type="nucleotide sequence ID" value="NZ_BMDJ01000011.1"/>
</dbReference>
<dbReference type="Gene3D" id="3.40.50.2300">
    <property type="match status" value="1"/>
</dbReference>
<gene>
    <name evidence="6" type="ORF">GCM10008119_33060</name>
</gene>
<proteinExistence type="predicted"/>
<comment type="caution">
    <text evidence="6">The sequence shown here is derived from an EMBL/GenBank/DDBJ whole genome shotgun (WGS) entry which is preliminary data.</text>
</comment>
<dbReference type="PROSITE" id="PS50110">
    <property type="entry name" value="RESPONSE_REGULATORY"/>
    <property type="match status" value="1"/>
</dbReference>
<dbReference type="PANTHER" id="PTHR43214:SF43">
    <property type="entry name" value="TWO-COMPONENT RESPONSE REGULATOR"/>
    <property type="match status" value="1"/>
</dbReference>
<evidence type="ECO:0000313" key="7">
    <source>
        <dbReference type="Proteomes" id="UP000645390"/>
    </source>
</evidence>
<dbReference type="InterPro" id="IPR039420">
    <property type="entry name" value="WalR-like"/>
</dbReference>
<dbReference type="SMART" id="SM00421">
    <property type="entry name" value="HTH_LUXR"/>
    <property type="match status" value="1"/>
</dbReference>
<evidence type="ECO:0000256" key="3">
    <source>
        <dbReference type="PROSITE-ProRule" id="PRU00169"/>
    </source>
</evidence>
<dbReference type="EMBL" id="BMDJ01000011">
    <property type="protein sequence ID" value="GGI28521.1"/>
    <property type="molecule type" value="Genomic_DNA"/>
</dbReference>
<dbReference type="Pfam" id="PF00072">
    <property type="entry name" value="Response_reg"/>
    <property type="match status" value="1"/>
</dbReference>
<evidence type="ECO:0000259" key="5">
    <source>
        <dbReference type="PROSITE" id="PS50110"/>
    </source>
</evidence>